<evidence type="ECO:0000313" key="14">
    <source>
        <dbReference type="Proteomes" id="UP001165287"/>
    </source>
</evidence>
<sequence>MYDVSNKFNSFYKNHVVLPKEQKKRLFRLKNLNIDRLKEGLKDYNEENKTNYQIVETVVQGSVAMSTVTQNESNDYDIDVAIVFDKGNVLDGTIAVKNMVANALKKKCKQFNVEPEAKTNCVRIVYAEGYHVDFAIYRRFTNENGEYQYEHCGSQWRTRDPRAITKWFIDENKSKNYKLRVVARLLKMFCKSRNDWVMPGGLVQSVLVNECFQSDERIDKMFYETLKSVRDRLILNKEVNNPADQEQSLKLIKKDDVRLERLESRLTTYLNKLDVLSEEDCTLRQAIEAWKDFFNHSYWEEQWEQAKETNAVVAKSYSTTKDVLYDETEEFMEYIFPLKIQYSLSLECKVTHDGWRTMFLNEMLRKRVHLPSSRQLDFYIQHHNVPKPYQVYWKVKNSGDEAKRRNCIRGQIVKTNSETHSERTSFRGEHFVECYIVKNRVCVARDRIEVPIVTNE</sequence>
<dbReference type="Pfam" id="PF21654">
    <property type="entry name" value="DncV-like_NTFase"/>
    <property type="match status" value="1"/>
</dbReference>
<dbReference type="Pfam" id="PF18134">
    <property type="entry name" value="AGS_C"/>
    <property type="match status" value="1"/>
</dbReference>
<evidence type="ECO:0000256" key="4">
    <source>
        <dbReference type="ARBA" id="ARBA00022741"/>
    </source>
</evidence>
<dbReference type="InterPro" id="IPR048445">
    <property type="entry name" value="DncV-like_NTFase"/>
</dbReference>
<evidence type="ECO:0000256" key="1">
    <source>
        <dbReference type="ARBA" id="ARBA00022679"/>
    </source>
</evidence>
<reference evidence="13" key="1">
    <citation type="submission" date="2024-05" db="EMBL/GenBank/DDBJ databases">
        <title>Metabacillus sp. nov., isolated from the rhizosphere soil of tomato plants.</title>
        <authorList>
            <person name="Ma R."/>
        </authorList>
    </citation>
    <scope>NUCLEOTIDE SEQUENCE</scope>
    <source>
        <strain evidence="13">DBTR6</strain>
    </source>
</reference>
<comment type="caution">
    <text evidence="13">The sequence shown here is derived from an EMBL/GenBank/DDBJ whole genome shotgun (WGS) entry which is preliminary data.</text>
</comment>
<evidence type="ECO:0000256" key="3">
    <source>
        <dbReference type="ARBA" id="ARBA00022723"/>
    </source>
</evidence>
<gene>
    <name evidence="13" type="ORF">K9V48_23075</name>
</gene>
<keyword evidence="2" id="KW-0548">Nucleotidyltransferase</keyword>
<keyword evidence="7" id="KW-0546">Nucleotide metabolism</keyword>
<keyword evidence="4" id="KW-0547">Nucleotide-binding</keyword>
<comment type="catalytic activity">
    <reaction evidence="10">
        <text>GTP + ATP = 3',3'-cGAMP + 2 diphosphate</text>
        <dbReference type="Rhea" id="RHEA:35647"/>
        <dbReference type="ChEBI" id="CHEBI:30616"/>
        <dbReference type="ChEBI" id="CHEBI:33019"/>
        <dbReference type="ChEBI" id="CHEBI:37565"/>
        <dbReference type="ChEBI" id="CHEBI:71501"/>
    </reaction>
    <physiologicalReaction direction="left-to-right" evidence="10">
        <dbReference type="Rhea" id="RHEA:35648"/>
    </physiologicalReaction>
</comment>
<keyword evidence="3" id="KW-0479">Metal-binding</keyword>
<evidence type="ECO:0000313" key="13">
    <source>
        <dbReference type="EMBL" id="MBZ5753035.1"/>
    </source>
</evidence>
<evidence type="ECO:0000256" key="9">
    <source>
        <dbReference type="ARBA" id="ARBA00044145"/>
    </source>
</evidence>
<accession>A0ABS7UXJ2</accession>
<evidence type="ECO:0000256" key="2">
    <source>
        <dbReference type="ARBA" id="ARBA00022695"/>
    </source>
</evidence>
<dbReference type="InterPro" id="IPR040511">
    <property type="entry name" value="AGS_C"/>
</dbReference>
<keyword evidence="14" id="KW-1185">Reference proteome</keyword>
<protein>
    <recommendedName>
        <fullName evidence="9">Cyclic GMP-AMP synthase</fullName>
    </recommendedName>
</protein>
<dbReference type="RefSeq" id="WP_224141467.1">
    <property type="nucleotide sequence ID" value="NZ_JAIQUM010000081.1"/>
</dbReference>
<dbReference type="Proteomes" id="UP001165287">
    <property type="component" value="Unassembled WGS sequence"/>
</dbReference>
<evidence type="ECO:0000259" key="11">
    <source>
        <dbReference type="Pfam" id="PF18134"/>
    </source>
</evidence>
<evidence type="ECO:0000256" key="7">
    <source>
        <dbReference type="ARBA" id="ARBA00023080"/>
    </source>
</evidence>
<keyword evidence="1" id="KW-0808">Transferase</keyword>
<name>A0ABS7UXJ2_9BACI</name>
<feature type="domain" description="Cyclic GMP-AMP synthase DncV-like nucleotidyltransferase" evidence="12">
    <location>
        <begin position="57"/>
        <end position="137"/>
    </location>
</feature>
<keyword evidence="5" id="KW-0067">ATP-binding</keyword>
<evidence type="ECO:0000256" key="8">
    <source>
        <dbReference type="ARBA" id="ARBA00023118"/>
    </source>
</evidence>
<evidence type="ECO:0000256" key="6">
    <source>
        <dbReference type="ARBA" id="ARBA00022842"/>
    </source>
</evidence>
<organism evidence="13 14">
    <name type="scientific">Metabacillus rhizolycopersici</name>
    <dbReference type="NCBI Taxonomy" id="2875709"/>
    <lineage>
        <taxon>Bacteria</taxon>
        <taxon>Bacillati</taxon>
        <taxon>Bacillota</taxon>
        <taxon>Bacilli</taxon>
        <taxon>Bacillales</taxon>
        <taxon>Bacillaceae</taxon>
        <taxon>Metabacillus</taxon>
    </lineage>
</organism>
<evidence type="ECO:0000256" key="5">
    <source>
        <dbReference type="ARBA" id="ARBA00022840"/>
    </source>
</evidence>
<feature type="domain" description="Adenylyl/Guanylyl and SMODS C-terminal sensor" evidence="11">
    <location>
        <begin position="327"/>
        <end position="452"/>
    </location>
</feature>
<evidence type="ECO:0000256" key="10">
    <source>
        <dbReference type="ARBA" id="ARBA00048304"/>
    </source>
</evidence>
<evidence type="ECO:0000259" key="12">
    <source>
        <dbReference type="Pfam" id="PF21654"/>
    </source>
</evidence>
<keyword evidence="6" id="KW-0460">Magnesium</keyword>
<proteinExistence type="predicted"/>
<dbReference type="EMBL" id="JAIQUM010000081">
    <property type="protein sequence ID" value="MBZ5753035.1"/>
    <property type="molecule type" value="Genomic_DNA"/>
</dbReference>
<keyword evidence="8" id="KW-0051">Antiviral defense</keyword>